<protein>
    <submittedName>
        <fullName evidence="10">Aquaporin-4</fullName>
    </submittedName>
</protein>
<gene>
    <name evidence="10" type="primary">AQP4</name>
    <name evidence="10" type="ORF">HK097_009648</name>
</gene>
<name>A0AAD5SBL5_9FUNG</name>
<feature type="transmembrane region" description="Helical" evidence="9">
    <location>
        <begin position="86"/>
        <end position="106"/>
    </location>
</feature>
<accession>A0AAD5SBL5</accession>
<dbReference type="Gene3D" id="1.20.1080.10">
    <property type="entry name" value="Glycerol uptake facilitator protein"/>
    <property type="match status" value="1"/>
</dbReference>
<evidence type="ECO:0000256" key="7">
    <source>
        <dbReference type="RuleBase" id="RU000477"/>
    </source>
</evidence>
<dbReference type="PRINTS" id="PR00783">
    <property type="entry name" value="MINTRINSICP"/>
</dbReference>
<evidence type="ECO:0000313" key="10">
    <source>
        <dbReference type="EMBL" id="KAJ3049344.1"/>
    </source>
</evidence>
<evidence type="ECO:0000313" key="11">
    <source>
        <dbReference type="Proteomes" id="UP001212841"/>
    </source>
</evidence>
<evidence type="ECO:0000256" key="5">
    <source>
        <dbReference type="ARBA" id="ARBA00022989"/>
    </source>
</evidence>
<dbReference type="InterPro" id="IPR000425">
    <property type="entry name" value="MIP"/>
</dbReference>
<comment type="similarity">
    <text evidence="2 7">Belongs to the MIP/aquaporin (TC 1.A.8) family.</text>
</comment>
<feature type="transmembrane region" description="Helical" evidence="9">
    <location>
        <begin position="53"/>
        <end position="74"/>
    </location>
</feature>
<keyword evidence="4 7" id="KW-0812">Transmembrane</keyword>
<keyword evidence="3 7" id="KW-0813">Transport</keyword>
<feature type="transmembrane region" description="Helical" evidence="9">
    <location>
        <begin position="126"/>
        <end position="146"/>
    </location>
</feature>
<dbReference type="EMBL" id="JADGJD010000658">
    <property type="protein sequence ID" value="KAJ3049344.1"/>
    <property type="molecule type" value="Genomic_DNA"/>
</dbReference>
<evidence type="ECO:0000256" key="9">
    <source>
        <dbReference type="SAM" id="Phobius"/>
    </source>
</evidence>
<evidence type="ECO:0000256" key="2">
    <source>
        <dbReference type="ARBA" id="ARBA00006175"/>
    </source>
</evidence>
<organism evidence="10 11">
    <name type="scientific">Rhizophlyctis rosea</name>
    <dbReference type="NCBI Taxonomy" id="64517"/>
    <lineage>
        <taxon>Eukaryota</taxon>
        <taxon>Fungi</taxon>
        <taxon>Fungi incertae sedis</taxon>
        <taxon>Chytridiomycota</taxon>
        <taxon>Chytridiomycota incertae sedis</taxon>
        <taxon>Chytridiomycetes</taxon>
        <taxon>Rhizophlyctidales</taxon>
        <taxon>Rhizophlyctidaceae</taxon>
        <taxon>Rhizophlyctis</taxon>
    </lineage>
</organism>
<dbReference type="AlphaFoldDB" id="A0AAD5SBL5"/>
<keyword evidence="5 9" id="KW-1133">Transmembrane helix</keyword>
<dbReference type="Pfam" id="PF00230">
    <property type="entry name" value="MIP"/>
    <property type="match status" value="1"/>
</dbReference>
<proteinExistence type="inferred from homology"/>
<evidence type="ECO:0000256" key="1">
    <source>
        <dbReference type="ARBA" id="ARBA00004141"/>
    </source>
</evidence>
<dbReference type="PANTHER" id="PTHR19139:SF199">
    <property type="entry name" value="MIP17260P"/>
    <property type="match status" value="1"/>
</dbReference>
<evidence type="ECO:0000256" key="6">
    <source>
        <dbReference type="ARBA" id="ARBA00023136"/>
    </source>
</evidence>
<feature type="region of interest" description="Disordered" evidence="8">
    <location>
        <begin position="205"/>
        <end position="231"/>
    </location>
</feature>
<dbReference type="InterPro" id="IPR034294">
    <property type="entry name" value="Aquaporin_transptr"/>
</dbReference>
<dbReference type="PANTHER" id="PTHR19139">
    <property type="entry name" value="AQUAPORIN TRANSPORTER"/>
    <property type="match status" value="1"/>
</dbReference>
<comment type="caution">
    <text evidence="10">The sequence shown here is derived from an EMBL/GenBank/DDBJ whole genome shotgun (WGS) entry which is preliminary data.</text>
</comment>
<evidence type="ECO:0000256" key="3">
    <source>
        <dbReference type="ARBA" id="ARBA00022448"/>
    </source>
</evidence>
<dbReference type="Proteomes" id="UP001212841">
    <property type="component" value="Unassembled WGS sequence"/>
</dbReference>
<comment type="subcellular location">
    <subcellularLocation>
        <location evidence="1">Membrane</location>
        <topology evidence="1">Multi-pass membrane protein</topology>
    </subcellularLocation>
</comment>
<reference evidence="10" key="1">
    <citation type="submission" date="2020-05" db="EMBL/GenBank/DDBJ databases">
        <title>Phylogenomic resolution of chytrid fungi.</title>
        <authorList>
            <person name="Stajich J.E."/>
            <person name="Amses K."/>
            <person name="Simmons R."/>
            <person name="Seto K."/>
            <person name="Myers J."/>
            <person name="Bonds A."/>
            <person name="Quandt C.A."/>
            <person name="Barry K."/>
            <person name="Liu P."/>
            <person name="Grigoriev I."/>
            <person name="Longcore J.E."/>
            <person name="James T.Y."/>
        </authorList>
    </citation>
    <scope>NUCLEOTIDE SEQUENCE</scope>
    <source>
        <strain evidence="10">JEL0318</strain>
    </source>
</reference>
<feature type="transmembrane region" description="Helical" evidence="9">
    <location>
        <begin position="12"/>
        <end position="33"/>
    </location>
</feature>
<sequence length="231" mass="23872">MTIRSIKFWVGVYYIIFQISGAVIGAALFQAVVGMQEGQTLGYTLPATGNMGQAFLMEYMITALLIFTVLGTAIHPGASVKPLAPIPIGFAVVVGVIIAGGVTGGSMNPARSIGPAVISNTWEGNWVYWAAPSAAAISVALLYKLVFLSVQVSKEEVDMLANGGDSTATLEGAPDLGAGYRYVSEARAIDAMAADMSLQSVRIDKNRPKVSAPQAQTGGGANGVASTSGRL</sequence>
<evidence type="ECO:0000256" key="8">
    <source>
        <dbReference type="SAM" id="MobiDB-lite"/>
    </source>
</evidence>
<evidence type="ECO:0000256" key="4">
    <source>
        <dbReference type="ARBA" id="ARBA00022692"/>
    </source>
</evidence>
<dbReference type="GO" id="GO:0015250">
    <property type="term" value="F:water channel activity"/>
    <property type="evidence" value="ECO:0007669"/>
    <property type="project" value="TreeGrafter"/>
</dbReference>
<dbReference type="InterPro" id="IPR023271">
    <property type="entry name" value="Aquaporin-like"/>
</dbReference>
<dbReference type="GO" id="GO:0005886">
    <property type="term" value="C:plasma membrane"/>
    <property type="evidence" value="ECO:0007669"/>
    <property type="project" value="TreeGrafter"/>
</dbReference>
<keyword evidence="6 9" id="KW-0472">Membrane</keyword>
<dbReference type="SUPFAM" id="SSF81338">
    <property type="entry name" value="Aquaporin-like"/>
    <property type="match status" value="1"/>
</dbReference>
<keyword evidence="11" id="KW-1185">Reference proteome</keyword>